<dbReference type="PANTHER" id="PTHR42788">
    <property type="entry name" value="TAURINE IMPORT ATP-BINDING PROTEIN-RELATED"/>
    <property type="match status" value="1"/>
</dbReference>
<evidence type="ECO:0000313" key="6">
    <source>
        <dbReference type="EMBL" id="MEX0406873.1"/>
    </source>
</evidence>
<dbReference type="EMBL" id="JBDPGJ010000003">
    <property type="protein sequence ID" value="MEX0406873.1"/>
    <property type="molecule type" value="Genomic_DNA"/>
</dbReference>
<keyword evidence="3" id="KW-0547">Nucleotide-binding</keyword>
<evidence type="ECO:0000256" key="2">
    <source>
        <dbReference type="ARBA" id="ARBA00022448"/>
    </source>
</evidence>
<dbReference type="PROSITE" id="PS50893">
    <property type="entry name" value="ABC_TRANSPORTER_2"/>
    <property type="match status" value="1"/>
</dbReference>
<dbReference type="SMART" id="SM00382">
    <property type="entry name" value="AAA"/>
    <property type="match status" value="1"/>
</dbReference>
<keyword evidence="7" id="KW-1185">Reference proteome</keyword>
<dbReference type="Pfam" id="PF00005">
    <property type="entry name" value="ABC_tran"/>
    <property type="match status" value="1"/>
</dbReference>
<dbReference type="RefSeq" id="WP_367954755.1">
    <property type="nucleotide sequence ID" value="NZ_JBDPGJ010000003.1"/>
</dbReference>
<evidence type="ECO:0000256" key="3">
    <source>
        <dbReference type="ARBA" id="ARBA00022741"/>
    </source>
</evidence>
<evidence type="ECO:0000256" key="1">
    <source>
        <dbReference type="ARBA" id="ARBA00005417"/>
    </source>
</evidence>
<dbReference type="Gene3D" id="3.40.50.300">
    <property type="entry name" value="P-loop containing nucleotide triphosphate hydrolases"/>
    <property type="match status" value="1"/>
</dbReference>
<gene>
    <name evidence="6" type="ORF">ABGN05_14500</name>
</gene>
<comment type="caution">
    <text evidence="6">The sequence shown here is derived from an EMBL/GenBank/DDBJ whole genome shotgun (WGS) entry which is preliminary data.</text>
</comment>
<dbReference type="PANTHER" id="PTHR42788:SF13">
    <property type="entry name" value="ALIPHATIC SULFONATES IMPORT ATP-BINDING PROTEIN SSUB"/>
    <property type="match status" value="1"/>
</dbReference>
<sequence>MTPLISFRDAGVAFGSKQVLEGLNLDIAEGEFVCVVGASGCGKTTMLRLIAGLHPPSEGVVSYAGQAIARPRPEIAIVFQDYGKALLPWRTVSGNIELALEAAGTPRAERGAIIANLIALMGLEGDGGKFPSELSGGMQQRVQIARSLAQRPQVLLMDEPFGALDAMTRQGLQDELQRLMMQQRMTVFFVTHDLEEAIYLGDRVIGLRRNPGRIGKVFDVRIGRPRDQVATPEDPEFLRIRRELYDFIRDTEREPAS</sequence>
<protein>
    <submittedName>
        <fullName evidence="6">ABC transporter ATP-binding protein</fullName>
    </submittedName>
</protein>
<name>A0ABV3SJC2_9HYPH</name>
<evidence type="ECO:0000313" key="7">
    <source>
        <dbReference type="Proteomes" id="UP001556692"/>
    </source>
</evidence>
<dbReference type="InterPro" id="IPR003593">
    <property type="entry name" value="AAA+_ATPase"/>
</dbReference>
<dbReference type="InterPro" id="IPR003439">
    <property type="entry name" value="ABC_transporter-like_ATP-bd"/>
</dbReference>
<reference evidence="6 7" key="1">
    <citation type="submission" date="2024-05" db="EMBL/GenBank/DDBJ databases">
        <authorList>
            <person name="Jiang F."/>
        </authorList>
    </citation>
    <scope>NUCLEOTIDE SEQUENCE [LARGE SCALE GENOMIC DNA]</scope>
    <source>
        <strain evidence="6 7">LZ166</strain>
    </source>
</reference>
<proteinExistence type="inferred from homology"/>
<keyword evidence="2" id="KW-0813">Transport</keyword>
<dbReference type="PROSITE" id="PS00211">
    <property type="entry name" value="ABC_TRANSPORTER_1"/>
    <property type="match status" value="1"/>
</dbReference>
<dbReference type="SUPFAM" id="SSF52540">
    <property type="entry name" value="P-loop containing nucleoside triphosphate hydrolases"/>
    <property type="match status" value="1"/>
</dbReference>
<evidence type="ECO:0000256" key="4">
    <source>
        <dbReference type="ARBA" id="ARBA00022840"/>
    </source>
</evidence>
<dbReference type="CDD" id="cd03293">
    <property type="entry name" value="ABC_NrtD_SsuB_transporters"/>
    <property type="match status" value="1"/>
</dbReference>
<comment type="similarity">
    <text evidence="1">Belongs to the ABC transporter superfamily.</text>
</comment>
<dbReference type="InterPro" id="IPR050166">
    <property type="entry name" value="ABC_transporter_ATP-bind"/>
</dbReference>
<accession>A0ABV3SJC2</accession>
<feature type="domain" description="ABC transporter" evidence="5">
    <location>
        <begin position="5"/>
        <end position="234"/>
    </location>
</feature>
<evidence type="ECO:0000259" key="5">
    <source>
        <dbReference type="PROSITE" id="PS50893"/>
    </source>
</evidence>
<dbReference type="GO" id="GO:0005524">
    <property type="term" value="F:ATP binding"/>
    <property type="evidence" value="ECO:0007669"/>
    <property type="project" value="UniProtKB-KW"/>
</dbReference>
<dbReference type="Proteomes" id="UP001556692">
    <property type="component" value="Unassembled WGS sequence"/>
</dbReference>
<dbReference type="InterPro" id="IPR027417">
    <property type="entry name" value="P-loop_NTPase"/>
</dbReference>
<dbReference type="InterPro" id="IPR017871">
    <property type="entry name" value="ABC_transporter-like_CS"/>
</dbReference>
<organism evidence="6 7">
    <name type="scientific">Aquibium pacificus</name>
    <dbReference type="NCBI Taxonomy" id="3153579"/>
    <lineage>
        <taxon>Bacteria</taxon>
        <taxon>Pseudomonadati</taxon>
        <taxon>Pseudomonadota</taxon>
        <taxon>Alphaproteobacteria</taxon>
        <taxon>Hyphomicrobiales</taxon>
        <taxon>Phyllobacteriaceae</taxon>
        <taxon>Aquibium</taxon>
    </lineage>
</organism>
<keyword evidence="4 6" id="KW-0067">ATP-binding</keyword>